<name>B5HY56_STRX2</name>
<evidence type="ECO:0000313" key="3">
    <source>
        <dbReference type="Proteomes" id="UP000002785"/>
    </source>
</evidence>
<dbReference type="HOGENOM" id="CLU_2439601_0_0_11"/>
<accession>B5HY56</accession>
<dbReference type="EMBL" id="CM000951">
    <property type="protein sequence ID" value="EDY57761.1"/>
    <property type="molecule type" value="Genomic_DNA"/>
</dbReference>
<protein>
    <submittedName>
        <fullName evidence="2">Uncharacterized protein</fullName>
    </submittedName>
</protein>
<proteinExistence type="predicted"/>
<evidence type="ECO:0000313" key="2">
    <source>
        <dbReference type="EMBL" id="EDY57761.1"/>
    </source>
</evidence>
<sequence length="90" mass="9508">MYALIVPASTPFVLLAVVMALSWWEDHILPTSPTEPAEPPAEAPFPPAAPAQLPRVLSVDPTLTGAAFHLPASPGPRGHTGNPRDPEARQ</sequence>
<feature type="region of interest" description="Disordered" evidence="1">
    <location>
        <begin position="29"/>
        <end position="51"/>
    </location>
</feature>
<evidence type="ECO:0000256" key="1">
    <source>
        <dbReference type="SAM" id="MobiDB-lite"/>
    </source>
</evidence>
<feature type="compositionally biased region" description="Pro residues" evidence="1">
    <location>
        <begin position="36"/>
        <end position="49"/>
    </location>
</feature>
<keyword evidence="3" id="KW-1185">Reference proteome</keyword>
<dbReference type="Proteomes" id="UP000002785">
    <property type="component" value="Chromosome"/>
</dbReference>
<dbReference type="AlphaFoldDB" id="B5HY56"/>
<gene>
    <name evidence="2" type="ORF">SSEG_09464</name>
</gene>
<reference evidence="2" key="1">
    <citation type="submission" date="2009-10" db="EMBL/GenBank/DDBJ databases">
        <title>The genome sequence of Streptomyces sviceus strain ATCC 29083.</title>
        <authorList>
            <consortium name="The Broad Institute Genome Sequencing Platform"/>
            <consortium name="Broad Institute Microbial Sequencing Center"/>
            <person name="Fischbach M."/>
            <person name="Godfrey P."/>
            <person name="Ward D."/>
            <person name="Young S."/>
            <person name="Zeng Q."/>
            <person name="Koehrsen M."/>
            <person name="Alvarado L."/>
            <person name="Berlin A.M."/>
            <person name="Bochicchio J."/>
            <person name="Borenstein D."/>
            <person name="Chapman S.B."/>
            <person name="Chen Z."/>
            <person name="Engels R."/>
            <person name="Freedman E."/>
            <person name="Gellesch M."/>
            <person name="Goldberg J."/>
            <person name="Griggs A."/>
            <person name="Gujja S."/>
            <person name="Heilman E.R."/>
            <person name="Heiman D.I."/>
            <person name="Hepburn T.A."/>
            <person name="Howarth C."/>
            <person name="Jen D."/>
            <person name="Larson L."/>
            <person name="Lewis B."/>
            <person name="Mehta T."/>
            <person name="Park D."/>
            <person name="Pearson M."/>
            <person name="Richards J."/>
            <person name="Roberts A."/>
            <person name="Saif S."/>
            <person name="Shea T.D."/>
            <person name="Shenoy N."/>
            <person name="Sisk P."/>
            <person name="Stolte C."/>
            <person name="Sykes S.N."/>
            <person name="Thomson T."/>
            <person name="Walk T."/>
            <person name="White J."/>
            <person name="Yandava C."/>
            <person name="Straight P."/>
            <person name="Clardy J."/>
            <person name="Hung D."/>
            <person name="Kolter R."/>
            <person name="Mekalanos J."/>
            <person name="Walker S."/>
            <person name="Walsh C.T."/>
            <person name="Wieland-Brown L.C."/>
            <person name="Haas B."/>
            <person name="Nusbaum C."/>
            <person name="Birren B."/>
        </authorList>
    </citation>
    <scope>NUCLEOTIDE SEQUENCE [LARGE SCALE GENOMIC DNA]</scope>
    <source>
        <strain evidence="2">ATCC 29083</strain>
    </source>
</reference>
<feature type="region of interest" description="Disordered" evidence="1">
    <location>
        <begin position="66"/>
        <end position="90"/>
    </location>
</feature>
<organism evidence="2 3">
    <name type="scientific">Streptomyces sviceus (strain ATCC 29083 / DSM 924 / JCM 4929 / NBRC 13980 / NCIMB 11184 / NRRL 5439 / UC 5370)</name>
    <dbReference type="NCBI Taxonomy" id="463191"/>
    <lineage>
        <taxon>Bacteria</taxon>
        <taxon>Bacillati</taxon>
        <taxon>Actinomycetota</taxon>
        <taxon>Actinomycetes</taxon>
        <taxon>Kitasatosporales</taxon>
        <taxon>Streptomycetaceae</taxon>
        <taxon>Streptomyces</taxon>
    </lineage>
</organism>